<protein>
    <submittedName>
        <fullName evidence="4">Alpha-amlyase</fullName>
    </submittedName>
</protein>
<dbReference type="InterPro" id="IPR013783">
    <property type="entry name" value="Ig-like_fold"/>
</dbReference>
<evidence type="ECO:0000313" key="4">
    <source>
        <dbReference type="EMBL" id="AWW00477.1"/>
    </source>
</evidence>
<dbReference type="Gene3D" id="3.20.20.80">
    <property type="entry name" value="Glycosidases"/>
    <property type="match status" value="1"/>
</dbReference>
<dbReference type="SMR" id="A0A2Z4GGV9"/>
<dbReference type="SUPFAM" id="SSF81296">
    <property type="entry name" value="E set domains"/>
    <property type="match status" value="1"/>
</dbReference>
<dbReference type="InterPro" id="IPR015171">
    <property type="entry name" value="Cyc-maltodext_N"/>
</dbReference>
<dbReference type="EMBL" id="CP029480">
    <property type="protein sequence ID" value="AWW00477.1"/>
    <property type="molecule type" value="Genomic_DNA"/>
</dbReference>
<dbReference type="SUPFAM" id="SSF51445">
    <property type="entry name" value="(Trans)glycosidases"/>
    <property type="match status" value="1"/>
</dbReference>
<dbReference type="Pfam" id="PF00128">
    <property type="entry name" value="Alpha-amylase"/>
    <property type="match status" value="1"/>
</dbReference>
<gene>
    <name evidence="4" type="ORF">DJ013_20760</name>
</gene>
<dbReference type="CDD" id="cd11340">
    <property type="entry name" value="AmyAc_bac_CMD_like_3"/>
    <property type="match status" value="1"/>
</dbReference>
<dbReference type="PANTHER" id="PTHR10357">
    <property type="entry name" value="ALPHA-AMYLASE FAMILY MEMBER"/>
    <property type="match status" value="1"/>
</dbReference>
<dbReference type="KEGG" id="als:DJ013_20760"/>
<evidence type="ECO:0000313" key="5">
    <source>
        <dbReference type="Proteomes" id="UP000249873"/>
    </source>
</evidence>
<dbReference type="InterPro" id="IPR013780">
    <property type="entry name" value="Glyco_hydro_b"/>
</dbReference>
<sequence>MKKALLLILFIQSTLSAQHIERVEPSNWWIGMKEPMVQLLVHGNQISDFAPSFKYKGVKIEAVHKTENPNYLFLDLIISKKAEAGIVNINFANKADKETFKFELKARRQNSAQREGFNTSDAIYLITPDRFANGNPNNDNVDGYSDKAAPSKEFGRHGGDIQGITEHLDYISDMGFTAIWPMPLEENNMDDASYHGYAITDFYKIDPRYGSNQEYYKLSAEGKKYGVKLIKDVVLNHCGSNHWWMKDLPSKDWINYEGNFKGTNHRREVQRDIHASQADTKVFSDGWFVSTMPDMNQRNPFLANYLIQNSLWWIEMANLDGLRVDTYPYSDQSFSSRWSKRIMEEYPNFNITSEEWSTNPAITSYWQRGKVNANGYQSYVPTPMDFPLQDALVKGLNESIAWGTDFNRVYQSISNDFQYADASSLLIFADNHDMSRIYTQLHENYDHFKMAMVLMATMRGIPQFYYGTEILMTNPNSDSHGEIRGDFPGGFENMSRNAFTAIGLSEQQKEAQNLLKTLLNYRKSNPVLHTGKLIHFGPENGVYVYFRHSDAGKVMVILNKNEKPQTLDLSRFRELLPENSIVKNVLSKETLTLGQSLELKGSSATVFEF</sequence>
<keyword evidence="5" id="KW-1185">Reference proteome</keyword>
<name>A0A2Z4GGV9_9BACT</name>
<dbReference type="Gene3D" id="2.60.40.1180">
    <property type="entry name" value="Golgi alpha-mannosidase II"/>
    <property type="match status" value="1"/>
</dbReference>
<keyword evidence="1" id="KW-0378">Hydrolase</keyword>
<dbReference type="OrthoDB" id="9806009at2"/>
<dbReference type="Proteomes" id="UP000249873">
    <property type="component" value="Chromosome"/>
</dbReference>
<dbReference type="SMART" id="SM00642">
    <property type="entry name" value="Aamy"/>
    <property type="match status" value="1"/>
</dbReference>
<dbReference type="PANTHER" id="PTHR10357:SF210">
    <property type="entry name" value="MALTODEXTRIN GLUCOSIDASE"/>
    <property type="match status" value="1"/>
</dbReference>
<feature type="domain" description="Glycosyl hydrolase family 13 catalytic" evidence="3">
    <location>
        <begin position="125"/>
        <end position="522"/>
    </location>
</feature>
<keyword evidence="4" id="KW-0456">Lyase</keyword>
<evidence type="ECO:0000259" key="3">
    <source>
        <dbReference type="SMART" id="SM00642"/>
    </source>
</evidence>
<dbReference type="InterPro" id="IPR017853">
    <property type="entry name" value="GH"/>
</dbReference>
<dbReference type="SUPFAM" id="SSF51011">
    <property type="entry name" value="Glycosyl hydrolase domain"/>
    <property type="match status" value="1"/>
</dbReference>
<dbReference type="InterPro" id="IPR019492">
    <property type="entry name" value="Cyclo-malto-dextrinase_C"/>
</dbReference>
<evidence type="ECO:0000256" key="1">
    <source>
        <dbReference type="ARBA" id="ARBA00022801"/>
    </source>
</evidence>
<dbReference type="GO" id="GO:0016829">
    <property type="term" value="F:lyase activity"/>
    <property type="evidence" value="ECO:0007669"/>
    <property type="project" value="UniProtKB-KW"/>
</dbReference>
<accession>A0A2Z4GGV9</accession>
<dbReference type="RefSeq" id="WP_111373843.1">
    <property type="nucleotide sequence ID" value="NZ_CP029480.1"/>
</dbReference>
<dbReference type="Pfam" id="PF09087">
    <property type="entry name" value="Cyc-maltodext_N"/>
    <property type="match status" value="1"/>
</dbReference>
<reference evidence="4 5" key="1">
    <citation type="submission" date="2018-05" db="EMBL/GenBank/DDBJ databases">
        <title>Complete genome sequence of Arcticibacterium luteifluviistationis SM1504T, a cytophagaceae bacterium isolated from Arctic surface seawater.</title>
        <authorList>
            <person name="Li Y."/>
            <person name="Qin Q.-L."/>
        </authorList>
    </citation>
    <scope>NUCLEOTIDE SEQUENCE [LARGE SCALE GENOMIC DNA]</scope>
    <source>
        <strain evidence="4 5">SM1504</strain>
    </source>
</reference>
<organism evidence="4 5">
    <name type="scientific">Arcticibacterium luteifluviistationis</name>
    <dbReference type="NCBI Taxonomy" id="1784714"/>
    <lineage>
        <taxon>Bacteria</taxon>
        <taxon>Pseudomonadati</taxon>
        <taxon>Bacteroidota</taxon>
        <taxon>Cytophagia</taxon>
        <taxon>Cytophagales</taxon>
        <taxon>Leadbetterellaceae</taxon>
        <taxon>Arcticibacterium</taxon>
    </lineage>
</organism>
<proteinExistence type="predicted"/>
<keyword evidence="2" id="KW-0326">Glycosidase</keyword>
<dbReference type="InterPro" id="IPR006047">
    <property type="entry name" value="GH13_cat_dom"/>
</dbReference>
<dbReference type="AlphaFoldDB" id="A0A2Z4GGV9"/>
<dbReference type="InterPro" id="IPR014756">
    <property type="entry name" value="Ig_E-set"/>
</dbReference>
<dbReference type="GO" id="GO:0005975">
    <property type="term" value="P:carbohydrate metabolic process"/>
    <property type="evidence" value="ECO:0007669"/>
    <property type="project" value="InterPro"/>
</dbReference>
<dbReference type="GO" id="GO:0016798">
    <property type="term" value="F:hydrolase activity, acting on glycosyl bonds"/>
    <property type="evidence" value="ECO:0007669"/>
    <property type="project" value="UniProtKB-KW"/>
</dbReference>
<dbReference type="Pfam" id="PF10438">
    <property type="entry name" value="Cyc-maltodext_C"/>
    <property type="match status" value="1"/>
</dbReference>
<evidence type="ECO:0000256" key="2">
    <source>
        <dbReference type="ARBA" id="ARBA00023295"/>
    </source>
</evidence>
<dbReference type="Gene3D" id="2.60.40.10">
    <property type="entry name" value="Immunoglobulins"/>
    <property type="match status" value="1"/>
</dbReference>